<dbReference type="Proteomes" id="UP000292452">
    <property type="component" value="Unassembled WGS sequence"/>
</dbReference>
<organism evidence="8 9">
    <name type="scientific">Streptomyces kasugaensis</name>
    <dbReference type="NCBI Taxonomy" id="1946"/>
    <lineage>
        <taxon>Bacteria</taxon>
        <taxon>Bacillati</taxon>
        <taxon>Actinomycetota</taxon>
        <taxon>Actinomycetes</taxon>
        <taxon>Kitasatosporales</taxon>
        <taxon>Streptomycetaceae</taxon>
        <taxon>Streptomyces</taxon>
    </lineage>
</organism>
<dbReference type="AlphaFoldDB" id="A0A4Q9I0E6"/>
<evidence type="ECO:0000256" key="2">
    <source>
        <dbReference type="ARBA" id="ARBA00022729"/>
    </source>
</evidence>
<evidence type="ECO:0000313" key="9">
    <source>
        <dbReference type="Proteomes" id="UP000292452"/>
    </source>
</evidence>
<feature type="signal peptide" evidence="5">
    <location>
        <begin position="1"/>
        <end position="29"/>
    </location>
</feature>
<evidence type="ECO:0000256" key="4">
    <source>
        <dbReference type="SAM" id="MobiDB-lite"/>
    </source>
</evidence>
<evidence type="ECO:0000256" key="3">
    <source>
        <dbReference type="ARBA" id="ARBA00022801"/>
    </source>
</evidence>
<evidence type="ECO:0000256" key="5">
    <source>
        <dbReference type="SAM" id="SignalP"/>
    </source>
</evidence>
<dbReference type="InterPro" id="IPR013595">
    <property type="entry name" value="Pept_S33_TAP-like_C"/>
</dbReference>
<dbReference type="PANTHER" id="PTHR43248:SF29">
    <property type="entry name" value="TRIPEPTIDYL AMINOPEPTIDASE"/>
    <property type="match status" value="1"/>
</dbReference>
<feature type="domain" description="Peptidase S33 tripeptidyl aminopeptidase-like C-terminal" evidence="7">
    <location>
        <begin position="394"/>
        <end position="486"/>
    </location>
</feature>
<protein>
    <submittedName>
        <fullName evidence="8">Alpha/beta hydrolase</fullName>
    </submittedName>
</protein>
<name>A0A4Q9I0E6_STRKA</name>
<dbReference type="GO" id="GO:0016787">
    <property type="term" value="F:hydrolase activity"/>
    <property type="evidence" value="ECO:0007669"/>
    <property type="project" value="UniProtKB-KW"/>
</dbReference>
<comment type="similarity">
    <text evidence="1">Belongs to the peptidase S33 family.</text>
</comment>
<dbReference type="EMBL" id="SIXH01000014">
    <property type="protein sequence ID" value="TBO61134.1"/>
    <property type="molecule type" value="Genomic_DNA"/>
</dbReference>
<keyword evidence="9" id="KW-1185">Reference proteome</keyword>
<evidence type="ECO:0000256" key="1">
    <source>
        <dbReference type="ARBA" id="ARBA00010088"/>
    </source>
</evidence>
<dbReference type="Gene3D" id="3.40.50.1820">
    <property type="entry name" value="alpha/beta hydrolase"/>
    <property type="match status" value="1"/>
</dbReference>
<comment type="caution">
    <text evidence="8">The sequence shown here is derived from an EMBL/GenBank/DDBJ whole genome shotgun (WGS) entry which is preliminary data.</text>
</comment>
<keyword evidence="3 8" id="KW-0378">Hydrolase</keyword>
<proteinExistence type="inferred from homology"/>
<dbReference type="InterPro" id="IPR051601">
    <property type="entry name" value="Serine_prot/Carboxylest_S33"/>
</dbReference>
<dbReference type="Pfam" id="PF00561">
    <property type="entry name" value="Abhydrolase_1"/>
    <property type="match status" value="1"/>
</dbReference>
<accession>A0A4Q9I0E6</accession>
<evidence type="ECO:0000259" key="6">
    <source>
        <dbReference type="Pfam" id="PF00561"/>
    </source>
</evidence>
<dbReference type="Pfam" id="PF08386">
    <property type="entry name" value="Abhydrolase_4"/>
    <property type="match status" value="1"/>
</dbReference>
<dbReference type="SUPFAM" id="SSF53474">
    <property type="entry name" value="alpha/beta-Hydrolases"/>
    <property type="match status" value="1"/>
</dbReference>
<feature type="domain" description="AB hydrolase-1" evidence="6">
    <location>
        <begin position="92"/>
        <end position="274"/>
    </location>
</feature>
<reference evidence="8 9" key="1">
    <citation type="submission" date="2019-02" db="EMBL/GenBank/DDBJ databases">
        <title>Draft Genome Sequence of Streptomyces sp. AM-2504, identified by 16S rRNA comparative analysis as a Streptomyces Kasugaensis strain.</title>
        <authorList>
            <person name="Napolioni V."/>
            <person name="Giuliodori A.M."/>
            <person name="Spurio R."/>
            <person name="Fabbretti A."/>
        </authorList>
    </citation>
    <scope>NUCLEOTIDE SEQUENCE [LARGE SCALE GENOMIC DNA]</scope>
    <source>
        <strain evidence="8 9">AM-2504</strain>
    </source>
</reference>
<feature type="region of interest" description="Disordered" evidence="4">
    <location>
        <begin position="326"/>
        <end position="347"/>
    </location>
</feature>
<dbReference type="PANTHER" id="PTHR43248">
    <property type="entry name" value="2-SUCCINYL-6-HYDROXY-2,4-CYCLOHEXADIENE-1-CARBOXYLATE SYNTHASE"/>
    <property type="match status" value="1"/>
</dbReference>
<feature type="chain" id="PRO_5020651938" evidence="5">
    <location>
        <begin position="30"/>
        <end position="490"/>
    </location>
</feature>
<evidence type="ECO:0000259" key="7">
    <source>
        <dbReference type="Pfam" id="PF08386"/>
    </source>
</evidence>
<dbReference type="InterPro" id="IPR029058">
    <property type="entry name" value="AB_hydrolase_fold"/>
</dbReference>
<gene>
    <name evidence="8" type="ORF">EYS09_02915</name>
</gene>
<keyword evidence="2 5" id="KW-0732">Signal</keyword>
<evidence type="ECO:0000313" key="8">
    <source>
        <dbReference type="EMBL" id="TBO61134.1"/>
    </source>
</evidence>
<dbReference type="InterPro" id="IPR000073">
    <property type="entry name" value="AB_hydrolase_1"/>
</dbReference>
<feature type="compositionally biased region" description="Low complexity" evidence="4">
    <location>
        <begin position="332"/>
        <end position="347"/>
    </location>
</feature>
<sequence length="490" mass="52381">MRSKRIFLTVVLGVAAASVPLLAPSAASAAPADAALSAYFDQRLDWHSCDDGGPAECADVEVPLDYGRPGGKSISIAVSRIKASEPSERHGVLFMNPGGPGGEGLTLPAMMLEKNVIPDSVSRRFDLIGFDPRGVGRSAPVDCGLTDQELSLSGPAYRPETFEEDVSRARTVAEKCQGKNSGVLAHITTRNTARDMDVIRGALGEKKISYLGISYGTYLGAVFTQMFPERADRFVLDSAMNPGRVWRGVFQDRAQDTERAFTRWTQWTAQRHATYGLGDTPDEVRESFWALFNRPAPNPVHDFVSGFPTVFYDVDKAAKTIAGLNTADPTNAPASGTPGKPAAGPSAASGATGNFYSAYWSVTCADSDSWPRDPEQYSRDAALDKQKNPLFAGSASNINACAFWPKATEPTTTVDNTTGALIVNNEWDSQTPLVGATGLHKAMKGSRMVTVHDGVGHGVYGTNPCADDAVNTYLTTGRLPEKNLSCRSTG</sequence>